<evidence type="ECO:0000256" key="4">
    <source>
        <dbReference type="ARBA" id="ARBA00023273"/>
    </source>
</evidence>
<dbReference type="SUPFAM" id="SSF47391">
    <property type="entry name" value="Dimerization-anchoring domain of cAMP-dependent PK regulatory subunit"/>
    <property type="match status" value="1"/>
</dbReference>
<evidence type="ECO:0000256" key="5">
    <source>
        <dbReference type="ARBA" id="ARBA00035651"/>
    </source>
</evidence>
<dbReference type="PANTHER" id="PTHR14952:SF9">
    <property type="entry name" value="EF-HAND DOMAIN-CONTAINING PROTEIN"/>
    <property type="match status" value="1"/>
</dbReference>
<evidence type="ECO:0008006" key="9">
    <source>
        <dbReference type="Google" id="ProtNLM"/>
    </source>
</evidence>
<comment type="similarity">
    <text evidence="5">Belongs to the ropporin family.</text>
</comment>
<comment type="subcellular location">
    <subcellularLocation>
        <location evidence="1">Cell projection</location>
        <location evidence="1">Cilium</location>
        <location evidence="1">Flagellum</location>
    </subcellularLocation>
</comment>
<feature type="compositionally biased region" description="Polar residues" evidence="6">
    <location>
        <begin position="203"/>
        <end position="212"/>
    </location>
</feature>
<evidence type="ECO:0000256" key="6">
    <source>
        <dbReference type="SAM" id="MobiDB-lite"/>
    </source>
</evidence>
<keyword evidence="4" id="KW-0966">Cell projection</keyword>
<feature type="region of interest" description="Disordered" evidence="6">
    <location>
        <begin position="203"/>
        <end position="225"/>
    </location>
</feature>
<reference evidence="7 8" key="1">
    <citation type="submission" date="2022-05" db="EMBL/GenBank/DDBJ databases">
        <authorList>
            <consortium name="Genoscope - CEA"/>
            <person name="William W."/>
        </authorList>
    </citation>
    <scope>NUCLEOTIDE SEQUENCE [LARGE SCALE GENOMIC DNA]</scope>
</reference>
<sequence length="225" mass="25352">MPQQDEPIYCSQQINIPPELPDILKQFTKAAIRTQPKDVLQWAYAYFDALSKGETPPVKDRLEFQLGQPLEKPLTQGLLAVLHKQLGGKPIIELSSLEEKWKHLSLPKDTLDELLRMGSFAEELRWLHFFALACSAISENLTLAMKTVCEVLTTDLEGGAARIPFSLFKELFTYLAEIDGEIPKEHVDTVIEHLSYDVEKQDGQVSPRNFMSDSCPPLSPNENSA</sequence>
<comment type="caution">
    <text evidence="7">The sequence shown here is derived from an EMBL/GenBank/DDBJ whole genome shotgun (WGS) entry which is preliminary data.</text>
</comment>
<name>A0ABN8Q1E7_9CNID</name>
<dbReference type="Gene3D" id="1.20.890.10">
    <property type="entry name" value="cAMP-dependent protein kinase regulatory subunit, dimerization-anchoring domain"/>
    <property type="match status" value="1"/>
</dbReference>
<organism evidence="7 8">
    <name type="scientific">Porites lobata</name>
    <dbReference type="NCBI Taxonomy" id="104759"/>
    <lineage>
        <taxon>Eukaryota</taxon>
        <taxon>Metazoa</taxon>
        <taxon>Cnidaria</taxon>
        <taxon>Anthozoa</taxon>
        <taxon>Hexacorallia</taxon>
        <taxon>Scleractinia</taxon>
        <taxon>Fungiina</taxon>
        <taxon>Poritidae</taxon>
        <taxon>Porites</taxon>
    </lineage>
</organism>
<protein>
    <recommendedName>
        <fullName evidence="9">Ropporin-1-like protein</fullName>
    </recommendedName>
</protein>
<evidence type="ECO:0000313" key="8">
    <source>
        <dbReference type="Proteomes" id="UP001159405"/>
    </source>
</evidence>
<evidence type="ECO:0000256" key="3">
    <source>
        <dbReference type="ARBA" id="ARBA00023069"/>
    </source>
</evidence>
<dbReference type="Proteomes" id="UP001159405">
    <property type="component" value="Unassembled WGS sequence"/>
</dbReference>
<proteinExistence type="inferred from homology"/>
<evidence type="ECO:0000313" key="7">
    <source>
        <dbReference type="EMBL" id="CAH3154705.1"/>
    </source>
</evidence>
<evidence type="ECO:0000256" key="2">
    <source>
        <dbReference type="ARBA" id="ARBA00022846"/>
    </source>
</evidence>
<accession>A0ABN8Q1E7</accession>
<keyword evidence="8" id="KW-1185">Reference proteome</keyword>
<keyword evidence="2" id="KW-0282">Flagellum</keyword>
<dbReference type="PANTHER" id="PTHR14952">
    <property type="entry name" value="ROPPORIN-1-LIKE PROTEIN"/>
    <property type="match status" value="1"/>
</dbReference>
<dbReference type="EMBL" id="CALNXK010000099">
    <property type="protein sequence ID" value="CAH3154705.1"/>
    <property type="molecule type" value="Genomic_DNA"/>
</dbReference>
<evidence type="ECO:0000256" key="1">
    <source>
        <dbReference type="ARBA" id="ARBA00004230"/>
    </source>
</evidence>
<dbReference type="CDD" id="cd23019">
    <property type="entry name" value="DD_ROP"/>
    <property type="match status" value="1"/>
</dbReference>
<dbReference type="InterPro" id="IPR047844">
    <property type="entry name" value="ROP_DD"/>
</dbReference>
<gene>
    <name evidence="7" type="ORF">PLOB_00050138</name>
</gene>
<keyword evidence="3" id="KW-0969">Cilium</keyword>